<reference evidence="10" key="2">
    <citation type="submission" date="2021-04" db="EMBL/GenBank/DDBJ databases">
        <authorList>
            <person name="Gilroy R."/>
        </authorList>
    </citation>
    <scope>NUCLEOTIDE SEQUENCE</scope>
    <source>
        <strain evidence="10">CHK169-2315</strain>
    </source>
</reference>
<dbReference type="PIRSF" id="PIRSF001123">
    <property type="entry name" value="PepA_GA"/>
    <property type="match status" value="1"/>
</dbReference>
<dbReference type="PANTHER" id="PTHR42994">
    <property type="entry name" value="PEPTIDASE T"/>
    <property type="match status" value="1"/>
</dbReference>
<dbReference type="Gene3D" id="3.30.70.360">
    <property type="match status" value="1"/>
</dbReference>
<organism evidence="10 11">
    <name type="scientific">Candidatus Pseudogracilibacillus intestinigallinarum</name>
    <dbReference type="NCBI Taxonomy" id="2838742"/>
    <lineage>
        <taxon>Bacteria</taxon>
        <taxon>Bacillati</taxon>
        <taxon>Bacillota</taxon>
        <taxon>Bacilli</taxon>
        <taxon>Bacillales</taxon>
        <taxon>Bacillaceae</taxon>
        <taxon>Pseudogracilibacillus</taxon>
    </lineage>
</organism>
<dbReference type="Pfam" id="PF01546">
    <property type="entry name" value="Peptidase_M20"/>
    <property type="match status" value="1"/>
</dbReference>
<dbReference type="PROSITE" id="PS00758">
    <property type="entry name" value="ARGE_DAPE_CPG2_1"/>
    <property type="match status" value="1"/>
</dbReference>
<evidence type="ECO:0000256" key="3">
    <source>
        <dbReference type="ARBA" id="ARBA00022723"/>
    </source>
</evidence>
<dbReference type="PROSITE" id="PS00759">
    <property type="entry name" value="ARGE_DAPE_CPG2_2"/>
    <property type="match status" value="1"/>
</dbReference>
<sequence>MIVLQVKTERLLDQFFELVQVDSETKFEATISKKLKEIFESLGLEVEEDRASDHIDHEANNLVFTLPANTDGVDSIYFTSHMDTVTPGVGIKPSIQDGYVISDGTTILGADDKAGIAAMIEAIRILQETNMKHGMVQFVITVGEESGLAGAKVIDQSLMKAKFGYALDSDGPVGNIVTSAPYQAHFKAKVFGESAHAGAPEKGISAITLAAKAISKMKLGRIDEETTANIGYFKGGKETQTNVVVDYAEIVAEARSLNGEKLESITAQMEEAFQTTVAALGGDVEVSIEQVYPGFQMEENNEVVQVAKSVASSLELPFAMVQSGGGSDANIFNGHGIPTGNLSVGYEFIHTTKERIPVEQLEKLTTYILHIMKHVAER</sequence>
<dbReference type="GO" id="GO:0008237">
    <property type="term" value="F:metallopeptidase activity"/>
    <property type="evidence" value="ECO:0007669"/>
    <property type="project" value="UniProtKB-KW"/>
</dbReference>
<comment type="similarity">
    <text evidence="7">Belongs to the peptidase M42 family.</text>
</comment>
<feature type="domain" description="Peptidase M20 dimerisation" evidence="9">
    <location>
        <begin position="184"/>
        <end position="275"/>
    </location>
</feature>
<keyword evidence="6" id="KW-0482">Metalloprotease</keyword>
<protein>
    <submittedName>
        <fullName evidence="10">M20/M25/M40 family metallo-hydrolase</fullName>
    </submittedName>
</protein>
<evidence type="ECO:0000256" key="7">
    <source>
        <dbReference type="PIRNR" id="PIRNR001123"/>
    </source>
</evidence>
<dbReference type="InterPro" id="IPR010162">
    <property type="entry name" value="PepT-like"/>
</dbReference>
<keyword evidence="3 8" id="KW-0479">Metal-binding</keyword>
<dbReference type="SUPFAM" id="SSF53187">
    <property type="entry name" value="Zn-dependent exopeptidases"/>
    <property type="match status" value="1"/>
</dbReference>
<comment type="caution">
    <text evidence="10">The sequence shown here is derived from an EMBL/GenBank/DDBJ whole genome shotgun (WGS) entry which is preliminary data.</text>
</comment>
<evidence type="ECO:0000256" key="1">
    <source>
        <dbReference type="ARBA" id="ARBA00001947"/>
    </source>
</evidence>
<keyword evidence="5" id="KW-0862">Zinc</keyword>
<reference evidence="10" key="1">
    <citation type="journal article" date="2021" name="PeerJ">
        <title>Extensive microbial diversity within the chicken gut microbiome revealed by metagenomics and culture.</title>
        <authorList>
            <person name="Gilroy R."/>
            <person name="Ravi A."/>
            <person name="Getino M."/>
            <person name="Pursley I."/>
            <person name="Horton D.L."/>
            <person name="Alikhan N.F."/>
            <person name="Baker D."/>
            <person name="Gharbi K."/>
            <person name="Hall N."/>
            <person name="Watson M."/>
            <person name="Adriaenssens E.M."/>
            <person name="Foster-Nyarko E."/>
            <person name="Jarju S."/>
            <person name="Secka A."/>
            <person name="Antonio M."/>
            <person name="Oren A."/>
            <person name="Chaudhuri R.R."/>
            <person name="La Ragione R."/>
            <person name="Hildebrand F."/>
            <person name="Pallen M.J."/>
        </authorList>
    </citation>
    <scope>NUCLEOTIDE SEQUENCE</scope>
    <source>
        <strain evidence="10">CHK169-2315</strain>
    </source>
</reference>
<dbReference type="InterPro" id="IPR036264">
    <property type="entry name" value="Bact_exopeptidase_dim_dom"/>
</dbReference>
<dbReference type="Pfam" id="PF07687">
    <property type="entry name" value="M20_dimer"/>
    <property type="match status" value="1"/>
</dbReference>
<feature type="binding site" evidence="8">
    <location>
        <position position="350"/>
    </location>
    <ligand>
        <name>Zn(2+)</name>
        <dbReference type="ChEBI" id="CHEBI:29105"/>
        <label>2</label>
    </ligand>
</feature>
<evidence type="ECO:0000256" key="5">
    <source>
        <dbReference type="ARBA" id="ARBA00022833"/>
    </source>
</evidence>
<keyword evidence="4" id="KW-0378">Hydrolase</keyword>
<dbReference type="SUPFAM" id="SSF55031">
    <property type="entry name" value="Bacterial exopeptidase dimerisation domain"/>
    <property type="match status" value="1"/>
</dbReference>
<proteinExistence type="inferred from homology"/>
<dbReference type="Proteomes" id="UP000823937">
    <property type="component" value="Unassembled WGS sequence"/>
</dbReference>
<evidence type="ECO:0000259" key="9">
    <source>
        <dbReference type="Pfam" id="PF07687"/>
    </source>
</evidence>
<dbReference type="InterPro" id="IPR002933">
    <property type="entry name" value="Peptidase_M20"/>
</dbReference>
<comment type="cofactor">
    <cofactor evidence="8">
        <name>a divalent metal cation</name>
        <dbReference type="ChEBI" id="CHEBI:60240"/>
    </cofactor>
    <text evidence="8">Binds 2 divalent metal cations per subunit.</text>
</comment>
<evidence type="ECO:0000313" key="10">
    <source>
        <dbReference type="EMBL" id="HIV75060.1"/>
    </source>
</evidence>
<evidence type="ECO:0000256" key="4">
    <source>
        <dbReference type="ARBA" id="ARBA00022801"/>
    </source>
</evidence>
<comment type="cofactor">
    <cofactor evidence="1">
        <name>Zn(2+)</name>
        <dbReference type="ChEBI" id="CHEBI:29105"/>
    </cofactor>
</comment>
<dbReference type="GO" id="GO:0006508">
    <property type="term" value="P:proteolysis"/>
    <property type="evidence" value="ECO:0007669"/>
    <property type="project" value="UniProtKB-KW"/>
</dbReference>
<dbReference type="InterPro" id="IPR001261">
    <property type="entry name" value="ArgE/DapE_CS"/>
</dbReference>
<keyword evidence="2" id="KW-0645">Protease</keyword>
<evidence type="ECO:0000313" key="11">
    <source>
        <dbReference type="Proteomes" id="UP000823937"/>
    </source>
</evidence>
<dbReference type="InterPro" id="IPR008007">
    <property type="entry name" value="Peptidase_M42"/>
</dbReference>
<dbReference type="GO" id="GO:0046872">
    <property type="term" value="F:metal ion binding"/>
    <property type="evidence" value="ECO:0007669"/>
    <property type="project" value="UniProtKB-UniRule"/>
</dbReference>
<dbReference type="PANTHER" id="PTHR42994:SF2">
    <property type="entry name" value="PEPTIDASE"/>
    <property type="match status" value="1"/>
</dbReference>
<evidence type="ECO:0000256" key="8">
    <source>
        <dbReference type="PIRSR" id="PIRSR001123-2"/>
    </source>
</evidence>
<dbReference type="Gene3D" id="3.40.630.10">
    <property type="entry name" value="Zn peptidases"/>
    <property type="match status" value="1"/>
</dbReference>
<gene>
    <name evidence="10" type="ORF">H9895_08295</name>
</gene>
<dbReference type="NCBIfam" id="TIGR01883">
    <property type="entry name" value="PepT-like"/>
    <property type="match status" value="1"/>
</dbReference>
<accession>A0A9D1PMC1</accession>
<dbReference type="EMBL" id="DXHX01000123">
    <property type="protein sequence ID" value="HIV75060.1"/>
    <property type="molecule type" value="Genomic_DNA"/>
</dbReference>
<name>A0A9D1PMC1_9BACI</name>
<evidence type="ECO:0000256" key="6">
    <source>
        <dbReference type="ARBA" id="ARBA00023049"/>
    </source>
</evidence>
<dbReference type="InterPro" id="IPR011650">
    <property type="entry name" value="Peptidase_M20_dimer"/>
</dbReference>
<evidence type="ECO:0000256" key="2">
    <source>
        <dbReference type="ARBA" id="ARBA00022670"/>
    </source>
</evidence>
<dbReference type="AlphaFoldDB" id="A0A9D1PMC1"/>
<dbReference type="GO" id="GO:0004177">
    <property type="term" value="F:aminopeptidase activity"/>
    <property type="evidence" value="ECO:0007669"/>
    <property type="project" value="UniProtKB-UniRule"/>
</dbReference>